<keyword evidence="2" id="KW-1185">Reference proteome</keyword>
<comment type="caution">
    <text evidence="1">The sequence shown here is derived from an EMBL/GenBank/DDBJ whole genome shotgun (WGS) entry which is preliminary data.</text>
</comment>
<dbReference type="AlphaFoldDB" id="A0AAV0Y169"/>
<accession>A0AAV0Y169</accession>
<proteinExistence type="predicted"/>
<reference evidence="1 2" key="1">
    <citation type="submission" date="2023-01" db="EMBL/GenBank/DDBJ databases">
        <authorList>
            <person name="Whitehead M."/>
        </authorList>
    </citation>
    <scope>NUCLEOTIDE SEQUENCE [LARGE SCALE GENOMIC DNA]</scope>
</reference>
<name>A0AAV0Y169_9HEMI</name>
<evidence type="ECO:0000313" key="2">
    <source>
        <dbReference type="Proteomes" id="UP001160148"/>
    </source>
</evidence>
<protein>
    <recommendedName>
        <fullName evidence="3">BED-type domain-containing protein</fullName>
    </recommendedName>
</protein>
<dbReference type="EMBL" id="CARXXK010001157">
    <property type="protein sequence ID" value="CAI6374101.1"/>
    <property type="molecule type" value="Genomic_DNA"/>
</dbReference>
<sequence length="91" mass="10107">MPKRRCSFNPKLKTQFPNLRDADEIGKVLCTECKSVFSIEHGGISDIKQHLQKRKHVLAVSSSTSANKLASYFINKGKSGLSDESKRIAAE</sequence>
<evidence type="ECO:0008006" key="3">
    <source>
        <dbReference type="Google" id="ProtNLM"/>
    </source>
</evidence>
<organism evidence="1 2">
    <name type="scientific">Macrosiphum euphorbiae</name>
    <name type="common">potato aphid</name>
    <dbReference type="NCBI Taxonomy" id="13131"/>
    <lineage>
        <taxon>Eukaryota</taxon>
        <taxon>Metazoa</taxon>
        <taxon>Ecdysozoa</taxon>
        <taxon>Arthropoda</taxon>
        <taxon>Hexapoda</taxon>
        <taxon>Insecta</taxon>
        <taxon>Pterygota</taxon>
        <taxon>Neoptera</taxon>
        <taxon>Paraneoptera</taxon>
        <taxon>Hemiptera</taxon>
        <taxon>Sternorrhyncha</taxon>
        <taxon>Aphidomorpha</taxon>
        <taxon>Aphidoidea</taxon>
        <taxon>Aphididae</taxon>
        <taxon>Macrosiphini</taxon>
        <taxon>Macrosiphum</taxon>
    </lineage>
</organism>
<evidence type="ECO:0000313" key="1">
    <source>
        <dbReference type="EMBL" id="CAI6374101.1"/>
    </source>
</evidence>
<dbReference type="Proteomes" id="UP001160148">
    <property type="component" value="Unassembled WGS sequence"/>
</dbReference>
<gene>
    <name evidence="1" type="ORF">MEUPH1_LOCUS27756</name>
</gene>